<dbReference type="GO" id="GO:0005789">
    <property type="term" value="C:endoplasmic reticulum membrane"/>
    <property type="evidence" value="ECO:0007669"/>
    <property type="project" value="UniProtKB-SubCell"/>
</dbReference>
<evidence type="ECO:0000313" key="15">
    <source>
        <dbReference type="Proteomes" id="UP000662931"/>
    </source>
</evidence>
<dbReference type="SUPFAM" id="SSF53756">
    <property type="entry name" value="UDP-Glycosyltransferase/glycogen phosphorylase"/>
    <property type="match status" value="1"/>
</dbReference>
<dbReference type="AlphaFoldDB" id="A0A875S8B7"/>
<accession>A0A875S8B7</accession>
<gene>
    <name evidence="14" type="ORF">FOA43_003844</name>
</gene>
<keyword evidence="7 13" id="KW-0812">Transmembrane</keyword>
<keyword evidence="6" id="KW-0808">Transferase</keyword>
<dbReference type="EMBL" id="CP064815">
    <property type="protein sequence ID" value="QPG76455.1"/>
    <property type="molecule type" value="Genomic_DNA"/>
</dbReference>
<keyword evidence="10 13" id="KW-0472">Membrane</keyword>
<organism evidence="14 15">
    <name type="scientific">Eeniella nana</name>
    <name type="common">Yeast</name>
    <name type="synonym">Brettanomyces nanus</name>
    <dbReference type="NCBI Taxonomy" id="13502"/>
    <lineage>
        <taxon>Eukaryota</taxon>
        <taxon>Fungi</taxon>
        <taxon>Dikarya</taxon>
        <taxon>Ascomycota</taxon>
        <taxon>Saccharomycotina</taxon>
        <taxon>Pichiomycetes</taxon>
        <taxon>Pichiales</taxon>
        <taxon>Pichiaceae</taxon>
        <taxon>Brettanomyces</taxon>
    </lineage>
</organism>
<evidence type="ECO:0000256" key="5">
    <source>
        <dbReference type="ARBA" id="ARBA00022676"/>
    </source>
</evidence>
<dbReference type="PANTHER" id="PTHR13036:SF0">
    <property type="entry name" value="CHITOBIOSYLDIPHOSPHODOLICHOL BETA-MANNOSYLTRANSFERASE"/>
    <property type="match status" value="1"/>
</dbReference>
<dbReference type="Pfam" id="PF13692">
    <property type="entry name" value="Glyco_trans_1_4"/>
    <property type="match status" value="1"/>
</dbReference>
<evidence type="ECO:0000256" key="4">
    <source>
        <dbReference type="ARBA" id="ARBA00015841"/>
    </source>
</evidence>
<dbReference type="UniPathway" id="UPA00378"/>
<protein>
    <recommendedName>
        <fullName evidence="4">Chitobiosyldiphosphodolichol beta-mannosyltransferase</fullName>
        <ecNumber evidence="3">2.4.1.142</ecNumber>
    </recommendedName>
    <alternativeName>
        <fullName evidence="12">Asparagine-linked glycosylation protein 1</fullName>
    </alternativeName>
</protein>
<dbReference type="KEGG" id="bnn:FOA43_003844"/>
<evidence type="ECO:0000256" key="9">
    <source>
        <dbReference type="ARBA" id="ARBA00022989"/>
    </source>
</evidence>
<comment type="function">
    <text evidence="11">Participates in the formation of the lipid-linked precursor oligosaccharide for N-glycosylation. Involved in assembling the dolichol-pyrophosphate-GlcNAc(2)-Man(5) intermediate on the cytoplasmic surface of the ER.</text>
</comment>
<keyword evidence="5" id="KW-0328">Glycosyltransferase</keyword>
<evidence type="ECO:0000256" key="3">
    <source>
        <dbReference type="ARBA" id="ARBA00012611"/>
    </source>
</evidence>
<keyword evidence="15" id="KW-1185">Reference proteome</keyword>
<dbReference type="Proteomes" id="UP000662931">
    <property type="component" value="Chromosome 4"/>
</dbReference>
<dbReference type="GO" id="GO:0004578">
    <property type="term" value="F:chitobiosyldiphosphodolichol beta-mannosyltransferase activity"/>
    <property type="evidence" value="ECO:0007669"/>
    <property type="project" value="UniProtKB-EC"/>
</dbReference>
<dbReference type="RefSeq" id="XP_038780020.1">
    <property type="nucleotide sequence ID" value="XM_038924092.1"/>
</dbReference>
<evidence type="ECO:0000313" key="14">
    <source>
        <dbReference type="EMBL" id="QPG76455.1"/>
    </source>
</evidence>
<comment type="pathway">
    <text evidence="2">Protein modification; protein glycosylation.</text>
</comment>
<dbReference type="InterPro" id="IPR026051">
    <property type="entry name" value="ALG1-like"/>
</dbReference>
<dbReference type="OrthoDB" id="614844at2759"/>
<keyword evidence="9 13" id="KW-1133">Transmembrane helix</keyword>
<feature type="transmembrane region" description="Helical" evidence="13">
    <location>
        <begin position="6"/>
        <end position="27"/>
    </location>
</feature>
<dbReference type="EC" id="2.4.1.142" evidence="3"/>
<reference evidence="14" key="1">
    <citation type="submission" date="2020-10" db="EMBL/GenBank/DDBJ databases">
        <authorList>
            <person name="Roach M.J.R."/>
        </authorList>
    </citation>
    <scope>NUCLEOTIDE SEQUENCE</scope>
    <source>
        <strain evidence="14">CBS 1945</strain>
    </source>
</reference>
<evidence type="ECO:0000256" key="13">
    <source>
        <dbReference type="SAM" id="Phobius"/>
    </source>
</evidence>
<evidence type="ECO:0000256" key="7">
    <source>
        <dbReference type="ARBA" id="ARBA00022692"/>
    </source>
</evidence>
<keyword evidence="8" id="KW-0256">Endoplasmic reticulum</keyword>
<evidence type="ECO:0000256" key="8">
    <source>
        <dbReference type="ARBA" id="ARBA00022824"/>
    </source>
</evidence>
<evidence type="ECO:0000256" key="6">
    <source>
        <dbReference type="ARBA" id="ARBA00022679"/>
    </source>
</evidence>
<dbReference type="PANTHER" id="PTHR13036">
    <property type="entry name" value="BETA1,4 MANNOSYLTRANSFERASE"/>
    <property type="match status" value="1"/>
</dbReference>
<dbReference type="GeneID" id="62197244"/>
<evidence type="ECO:0000256" key="10">
    <source>
        <dbReference type="ARBA" id="ARBA00023136"/>
    </source>
</evidence>
<evidence type="ECO:0000256" key="1">
    <source>
        <dbReference type="ARBA" id="ARBA00004389"/>
    </source>
</evidence>
<evidence type="ECO:0000256" key="11">
    <source>
        <dbReference type="ARBA" id="ARBA00024899"/>
    </source>
</evidence>
<comment type="subcellular location">
    <subcellularLocation>
        <location evidence="1">Endoplasmic reticulum membrane</location>
        <topology evidence="1">Single-pass membrane protein</topology>
    </subcellularLocation>
</comment>
<dbReference type="Gene3D" id="3.40.50.2000">
    <property type="entry name" value="Glycogen Phosphorylase B"/>
    <property type="match status" value="2"/>
</dbReference>
<evidence type="ECO:0000256" key="12">
    <source>
        <dbReference type="ARBA" id="ARBA00030745"/>
    </source>
</evidence>
<evidence type="ECO:0000256" key="2">
    <source>
        <dbReference type="ARBA" id="ARBA00004922"/>
    </source>
</evidence>
<sequence>MLTLLLAYLFFIPFFFYTIVANISYWLRIRQKRKLGVNKNANEVVIVVLGDLGHSPRITYHAKSFIKLGYVVNICGYVESQVPYFLYDENVSINEIKVIKNTHRLPYIVFAANKVVQQVFELFKVLSGVIDDNTRYVLIQNPPSLPVLAVLAFLKMTICPNVKIIIDWHNLNFTILNLRFHNLKHPIVRLMKNYERILSKKYADLNFTVTEAMRDYLIKEFHLDSNKVITVYDRPSNKFEPLMDEEEFDEIIASNPAIFEDFAYNKETDKILITSTSFSADEDFSILVEALKKLDDTLGDMKGSFRILMIVTGKGPLKLDFLKEVKEFNWKRVRVTDVWLTDDEYPKILRIADLGISLHYSSSGLDLPMKIVDLFGSGVPVVSMGYHVISELVTEGKNGLLLKDNHSGQELADTIYHALYEDKHLLGTLRSGARKESERGWDDEWDEKLANLLKL</sequence>
<name>A0A875S8B7_EENNA</name>
<proteinExistence type="predicted"/>